<reference evidence="13" key="1">
    <citation type="journal article" date="2023" name="Mol. Phylogenet. Evol.">
        <title>Genome-scale phylogeny and comparative genomics of the fungal order Sordariales.</title>
        <authorList>
            <person name="Hensen N."/>
            <person name="Bonometti L."/>
            <person name="Westerberg I."/>
            <person name="Brannstrom I.O."/>
            <person name="Guillou S."/>
            <person name="Cros-Aarteil S."/>
            <person name="Calhoun S."/>
            <person name="Haridas S."/>
            <person name="Kuo A."/>
            <person name="Mondo S."/>
            <person name="Pangilinan J."/>
            <person name="Riley R."/>
            <person name="LaButti K."/>
            <person name="Andreopoulos B."/>
            <person name="Lipzen A."/>
            <person name="Chen C."/>
            <person name="Yan M."/>
            <person name="Daum C."/>
            <person name="Ng V."/>
            <person name="Clum A."/>
            <person name="Steindorff A."/>
            <person name="Ohm R.A."/>
            <person name="Martin F."/>
            <person name="Silar P."/>
            <person name="Natvig D.O."/>
            <person name="Lalanne C."/>
            <person name="Gautier V."/>
            <person name="Ament-Velasquez S.L."/>
            <person name="Kruys A."/>
            <person name="Hutchinson M.I."/>
            <person name="Powell A.J."/>
            <person name="Barry K."/>
            <person name="Miller A.N."/>
            <person name="Grigoriev I.V."/>
            <person name="Debuchy R."/>
            <person name="Gladieux P."/>
            <person name="Hiltunen Thoren M."/>
            <person name="Johannesson H."/>
        </authorList>
    </citation>
    <scope>NUCLEOTIDE SEQUENCE [LARGE SCALE GENOMIC DNA]</scope>
    <source>
        <strain evidence="13">CBS 284.82</strain>
    </source>
</reference>
<comment type="function">
    <text evidence="9">Component of the Mediator complex, a coactivator involved in the regulated transcription of nearly all RNA polymerase II-dependent genes. Mediator functions as a bridge to convey information from gene-specific regulatory proteins to the basal RNA polymerase II transcription machinery. Mediator is recruited to promoters by direct interactions with regulatory proteins and serves as a scaffold for the assembly of a functional preinitiation complex with RNA polymerase II and the general transcription factors.</text>
</comment>
<evidence type="ECO:0000256" key="5">
    <source>
        <dbReference type="ARBA" id="ARBA00023159"/>
    </source>
</evidence>
<evidence type="ECO:0000256" key="4">
    <source>
        <dbReference type="ARBA" id="ARBA00023015"/>
    </source>
</evidence>
<keyword evidence="4 9" id="KW-0805">Transcription regulation</keyword>
<dbReference type="AlphaFoldDB" id="A0AAN6PMC8"/>
<evidence type="ECO:0000259" key="11">
    <source>
        <dbReference type="Pfam" id="PF08638"/>
    </source>
</evidence>
<evidence type="ECO:0000256" key="7">
    <source>
        <dbReference type="ARBA" id="ARBA00023242"/>
    </source>
</evidence>
<evidence type="ECO:0000256" key="3">
    <source>
        <dbReference type="ARBA" id="ARBA00019619"/>
    </source>
</evidence>
<evidence type="ECO:0000256" key="6">
    <source>
        <dbReference type="ARBA" id="ARBA00023163"/>
    </source>
</evidence>
<dbReference type="PANTHER" id="PTHR12809">
    <property type="entry name" value="MEDIATOR COMPLEX SUBUNIT"/>
    <property type="match status" value="1"/>
</dbReference>
<evidence type="ECO:0000313" key="12">
    <source>
        <dbReference type="EMBL" id="KAK4042538.1"/>
    </source>
</evidence>
<keyword evidence="13" id="KW-1185">Reference proteome</keyword>
<dbReference type="InterPro" id="IPR055122">
    <property type="entry name" value="Med14_N"/>
</dbReference>
<feature type="region of interest" description="Disordered" evidence="10">
    <location>
        <begin position="1069"/>
        <end position="1151"/>
    </location>
</feature>
<evidence type="ECO:0000256" key="10">
    <source>
        <dbReference type="SAM" id="MobiDB-lite"/>
    </source>
</evidence>
<dbReference type="InterPro" id="IPR013947">
    <property type="entry name" value="Mediator_Med14"/>
</dbReference>
<keyword evidence="6 9" id="KW-0804">Transcription</keyword>
<keyword evidence="7 9" id="KW-0539">Nucleus</keyword>
<evidence type="ECO:0000256" key="1">
    <source>
        <dbReference type="ARBA" id="ARBA00004123"/>
    </source>
</evidence>
<name>A0AAN6PMC8_9PEZI</name>
<dbReference type="Proteomes" id="UP001303115">
    <property type="component" value="Unassembled WGS sequence"/>
</dbReference>
<sequence>MDTGMHNNTHPDKARASIVNGGKEESALVQREYSVGSNAVDNGPAIVGDYSNLESSLQGAKMEDLPDELQHITDDVMPLSLLLGRLAQFSHMKLQELILDLASKPLPENALNGNAKGPVNGGINGNVNIGANGSAKGSANVPTPALEDASPESLDKKTMILKFIQDLHSRWVKALVITEWARNADEVGKLIDLRTHLAEKLELYNTTFWSMVNVKREMAFAKVPSPDLKTAFEVLSTGAVHWMPDFGYLPKPPLTAQEASHWVNEIEVTLHMRLQLHEYEQIPEPWKQYKIDSGRVTFTVPGEFEVDLTISNEDFDTQFWFLDYRPIFSPAPPKLSDRAWGFIETRANAILETEGLAGCYKYLHELTLTAKIGEFARQAVELSHTGKWTQTLRVERLNRALGIQYWVQSSHTEGFQSWILLGVHSGNPVLGVDDPSSPSRLILQWFRDGKEVKDANIPFDVDTISTEQLLTMVISRHIEHLLSSIYNTLQSKPRYAKKQGKLALELSDQPRMNSALTMQLLGKDDAVLGIGTWSGNFYFEDRSPIGLDWAQRFNSLRNPANEGSIVLEQFRWVYTTRYLRTLPKPADWVVLRQAPVPSDEVKRVVYSHTPTVREPFHATWIRNAHWNPQWFAMMSLSLGGDRWWLIEISPEGHGLPGFRISTFTELPITPADLLLPAIPLIPKLTQHATNIMAQIDDLRGLHQQRIPYTASKFGDSGSLTTHVQSTEMLAPRPGSDGATRAPWAAKLIHIAYKGPAPLRPSEYRDLLADPRSLQRQPARQRVMVEAKVGVTDRAKFQLLQHRLDRDVLYDNKLGQFTLRFQPEANTGTIPLLRARMQALDRLVDIVDALGRGGKHVAPGKISLREITFFYGNSAAAIAPSTQLESPDETKQRPWRVRLDLAGEQGVNVILDAGNPHLRVIDYLRAAANSSTFKKLPSWLSLTLPLFEALERLHDSWNSVLAREQGNLYLFHKSLDWVTIRFALSGAKNRRMHLDIRPRDKGGNLTWHVYRPATDANANNENDEFNKVLRRRVWSASGPGFKGLVNSAVATWDEGIGNVLQLINESLQTLAGTPPPAQAPQPGQHPQQAQAQEQQAIPPQGAAPGRFPHQLQQGQQLPYQQQQQQQRLQQQQQQGQQRGGLGKNNAPVVVLD</sequence>
<evidence type="ECO:0000256" key="9">
    <source>
        <dbReference type="RuleBase" id="RU365082"/>
    </source>
</evidence>
<dbReference type="GO" id="GO:0016592">
    <property type="term" value="C:mediator complex"/>
    <property type="evidence" value="ECO:0007669"/>
    <property type="project" value="UniProtKB-UniRule"/>
</dbReference>
<proteinExistence type="inferred from homology"/>
<protein>
    <recommendedName>
        <fullName evidence="3 9">Mediator of RNA polymerase II transcription subunit 14</fullName>
    </recommendedName>
    <alternativeName>
        <fullName evidence="8 9">Mediator complex subunit 14</fullName>
    </alternativeName>
</protein>
<keyword evidence="5 9" id="KW-0010">Activator</keyword>
<dbReference type="GO" id="GO:0003712">
    <property type="term" value="F:transcription coregulator activity"/>
    <property type="evidence" value="ECO:0007669"/>
    <property type="project" value="UniProtKB-UniRule"/>
</dbReference>
<gene>
    <name evidence="12" type="ORF">C8A01DRAFT_44423</name>
</gene>
<evidence type="ECO:0000256" key="8">
    <source>
        <dbReference type="ARBA" id="ARBA00032007"/>
    </source>
</evidence>
<dbReference type="PANTHER" id="PTHR12809:SF2">
    <property type="entry name" value="MEDIATOR OF RNA POLYMERASE II TRANSCRIPTION SUBUNIT 14"/>
    <property type="match status" value="1"/>
</dbReference>
<comment type="caution">
    <text evidence="12">The sequence shown here is derived from an EMBL/GenBank/DDBJ whole genome shotgun (WGS) entry which is preliminary data.</text>
</comment>
<comment type="subcellular location">
    <subcellularLocation>
        <location evidence="1 9">Nucleus</location>
    </subcellularLocation>
</comment>
<dbReference type="GO" id="GO:0070847">
    <property type="term" value="C:core mediator complex"/>
    <property type="evidence" value="ECO:0007669"/>
    <property type="project" value="TreeGrafter"/>
</dbReference>
<comment type="similarity">
    <text evidence="2 9">Belongs to the Mediator complex subunit 14 family.</text>
</comment>
<dbReference type="Pfam" id="PF26204">
    <property type="entry name" value="Med14_fung"/>
    <property type="match status" value="1"/>
</dbReference>
<dbReference type="EMBL" id="MU854339">
    <property type="protein sequence ID" value="KAK4042538.1"/>
    <property type="molecule type" value="Genomic_DNA"/>
</dbReference>
<feature type="domain" description="Mediator complex subunit MED14 N-terminal" evidence="11">
    <location>
        <begin position="77"/>
        <end position="311"/>
    </location>
</feature>
<dbReference type="Pfam" id="PF08638">
    <property type="entry name" value="Med14"/>
    <property type="match status" value="1"/>
</dbReference>
<evidence type="ECO:0000313" key="13">
    <source>
        <dbReference type="Proteomes" id="UP001303115"/>
    </source>
</evidence>
<dbReference type="GO" id="GO:0006357">
    <property type="term" value="P:regulation of transcription by RNA polymerase II"/>
    <property type="evidence" value="ECO:0007669"/>
    <property type="project" value="InterPro"/>
</dbReference>
<organism evidence="12 13">
    <name type="scientific">Parachaetomium inaequale</name>
    <dbReference type="NCBI Taxonomy" id="2588326"/>
    <lineage>
        <taxon>Eukaryota</taxon>
        <taxon>Fungi</taxon>
        <taxon>Dikarya</taxon>
        <taxon>Ascomycota</taxon>
        <taxon>Pezizomycotina</taxon>
        <taxon>Sordariomycetes</taxon>
        <taxon>Sordariomycetidae</taxon>
        <taxon>Sordariales</taxon>
        <taxon>Chaetomiaceae</taxon>
        <taxon>Parachaetomium</taxon>
    </lineage>
</organism>
<evidence type="ECO:0000256" key="2">
    <source>
        <dbReference type="ARBA" id="ARBA00007813"/>
    </source>
</evidence>
<comment type="subunit">
    <text evidence="9">Component of the Mediator complex.</text>
</comment>
<accession>A0AAN6PMC8</accession>
<feature type="compositionally biased region" description="Low complexity" evidence="10">
    <location>
        <begin position="1079"/>
        <end position="1135"/>
    </location>
</feature>